<evidence type="ECO:0000256" key="3">
    <source>
        <dbReference type="ARBA" id="ARBA00023002"/>
    </source>
</evidence>
<comment type="caution">
    <text evidence="7">The sequence shown here is derived from an EMBL/GenBank/DDBJ whole genome shotgun (WGS) entry which is preliminary data.</text>
</comment>
<evidence type="ECO:0000256" key="4">
    <source>
        <dbReference type="ARBA" id="ARBA00023033"/>
    </source>
</evidence>
<comment type="similarity">
    <text evidence="5">Belongs to the NtaA/SnaA/DszA monooxygenase family.</text>
</comment>
<name>A0A4T0DZV6_AURPU</name>
<dbReference type="GO" id="GO:0004497">
    <property type="term" value="F:monooxygenase activity"/>
    <property type="evidence" value="ECO:0007669"/>
    <property type="project" value="UniProtKB-KW"/>
</dbReference>
<sequence>MDASDMFLAVLCVGTSPADNVIMVQRLDQEELSEKIHVIHESSPMGSVSYDKHFGTSELQTACFSDDGKHVYAWSIEDSGSNGTRTRSWYVWETTSWETPPRPMKHRVQWKNTQRSATHVVCRETMVPLNGIPYQFDKDDAPPGGTVLLHFMYFDHLGNVTLISSQSTTLSYRHTYETHWLASLDYISHGRAGWNVVTTPGPGARNLGIPVEGGKAKYKRAAAFHDAVSQLWDSYEDDAFIRDKKSGIFLDMSKVHPPKIDSDLFKVSQALTVERTPQGHPVTVQAGTSPEGMALGGAIADFVYCANYSIADGQKTYNSLKSYATAAGRNPDHLLVMTGVVVRWGETQEEAERKFEKAISAWPIDVAVQSLAFDFKGFDLDDPFPDTSEQDVRSKGRAVAITSYARSNGLTIRQAAQHCSIGLGHRPLVGTTQSIADNLQAWLDAEATDGFVIQPLHIKGLQEFNEHVIPELVRRGIFRSEYEGKTLRGNLGVPRPPNRYVQ</sequence>
<dbReference type="SUPFAM" id="SSF51679">
    <property type="entry name" value="Bacterial luciferase-like"/>
    <property type="match status" value="1"/>
</dbReference>
<evidence type="ECO:0000313" key="8">
    <source>
        <dbReference type="Proteomes" id="UP000304947"/>
    </source>
</evidence>
<gene>
    <name evidence="7" type="ORF">D6C83_02222</name>
</gene>
<accession>A0A4T0DZV6</accession>
<dbReference type="Proteomes" id="UP000304947">
    <property type="component" value="Unassembled WGS sequence"/>
</dbReference>
<keyword evidence="4" id="KW-0503">Monooxygenase</keyword>
<evidence type="ECO:0000256" key="5">
    <source>
        <dbReference type="ARBA" id="ARBA00033748"/>
    </source>
</evidence>
<evidence type="ECO:0000256" key="1">
    <source>
        <dbReference type="ARBA" id="ARBA00022630"/>
    </source>
</evidence>
<evidence type="ECO:0000313" key="7">
    <source>
        <dbReference type="EMBL" id="TIA66819.1"/>
    </source>
</evidence>
<keyword evidence="2" id="KW-0288">FMN</keyword>
<dbReference type="AlphaFoldDB" id="A0A4T0DZV6"/>
<evidence type="ECO:0000256" key="2">
    <source>
        <dbReference type="ARBA" id="ARBA00022643"/>
    </source>
</evidence>
<dbReference type="PANTHER" id="PTHR30011:SF16">
    <property type="entry name" value="C2H2 FINGER DOMAIN TRANSCRIPTION FACTOR (EUROFUNG)-RELATED"/>
    <property type="match status" value="1"/>
</dbReference>
<dbReference type="InterPro" id="IPR011251">
    <property type="entry name" value="Luciferase-like_dom"/>
</dbReference>
<protein>
    <submittedName>
        <fullName evidence="7">FMN-dependent oxidoreductase</fullName>
    </submittedName>
</protein>
<dbReference type="GO" id="GO:0016705">
    <property type="term" value="F:oxidoreductase activity, acting on paired donors, with incorporation or reduction of molecular oxygen"/>
    <property type="evidence" value="ECO:0007669"/>
    <property type="project" value="InterPro"/>
</dbReference>
<keyword evidence="3" id="KW-0560">Oxidoreductase</keyword>
<proteinExistence type="inferred from homology"/>
<evidence type="ECO:0000259" key="6">
    <source>
        <dbReference type="Pfam" id="PF00296"/>
    </source>
</evidence>
<dbReference type="PANTHER" id="PTHR30011">
    <property type="entry name" value="ALKANESULFONATE MONOOXYGENASE-RELATED"/>
    <property type="match status" value="1"/>
</dbReference>
<dbReference type="Pfam" id="PF00296">
    <property type="entry name" value="Bac_luciferase"/>
    <property type="match status" value="1"/>
</dbReference>
<feature type="domain" description="Luciferase-like" evidence="6">
    <location>
        <begin position="182"/>
        <end position="444"/>
    </location>
</feature>
<dbReference type="InterPro" id="IPR036661">
    <property type="entry name" value="Luciferase-like_sf"/>
</dbReference>
<organism evidence="7 8">
    <name type="scientific">Aureobasidium pullulans</name>
    <name type="common">Black yeast</name>
    <name type="synonym">Pullularia pullulans</name>
    <dbReference type="NCBI Taxonomy" id="5580"/>
    <lineage>
        <taxon>Eukaryota</taxon>
        <taxon>Fungi</taxon>
        <taxon>Dikarya</taxon>
        <taxon>Ascomycota</taxon>
        <taxon>Pezizomycotina</taxon>
        <taxon>Dothideomycetes</taxon>
        <taxon>Dothideomycetidae</taxon>
        <taxon>Dothideales</taxon>
        <taxon>Saccotheciaceae</taxon>
        <taxon>Aureobasidium</taxon>
    </lineage>
</organism>
<keyword evidence="1" id="KW-0285">Flavoprotein</keyword>
<dbReference type="InterPro" id="IPR016215">
    <property type="entry name" value="NTA_MOA"/>
</dbReference>
<dbReference type="Gene3D" id="3.20.20.30">
    <property type="entry name" value="Luciferase-like domain"/>
    <property type="match status" value="1"/>
</dbReference>
<reference evidence="7 8" key="1">
    <citation type="submission" date="2018-10" db="EMBL/GenBank/DDBJ databases">
        <title>Fifty Aureobasidium pullulans genomes reveal a recombining polyextremotolerant generalist.</title>
        <authorList>
            <person name="Gostincar C."/>
            <person name="Turk M."/>
            <person name="Zajc J."/>
            <person name="Gunde-Cimerman N."/>
        </authorList>
    </citation>
    <scope>NUCLEOTIDE SEQUENCE [LARGE SCALE GENOMIC DNA]</scope>
    <source>
        <strain evidence="7 8">EXF-3380</strain>
    </source>
</reference>
<dbReference type="NCBIfam" id="TIGR03860">
    <property type="entry name" value="FMN_nitrolo"/>
    <property type="match status" value="1"/>
</dbReference>
<dbReference type="EMBL" id="QZBU01000461">
    <property type="protein sequence ID" value="TIA66819.1"/>
    <property type="molecule type" value="Genomic_DNA"/>
</dbReference>
<dbReference type="InterPro" id="IPR051260">
    <property type="entry name" value="Diverse_substr_monoxygenases"/>
</dbReference>